<comment type="similarity">
    <text evidence="1">Belongs to the HyuE racemase family.</text>
</comment>
<dbReference type="GeneID" id="97436483"/>
<name>A0A0X3VRS8_STRVO</name>
<dbReference type="AlphaFoldDB" id="A0A0X3VRS8"/>
<evidence type="ECO:0000256" key="1">
    <source>
        <dbReference type="ARBA" id="ARBA00038414"/>
    </source>
</evidence>
<protein>
    <submittedName>
        <fullName evidence="2">Arylsulfatase</fullName>
    </submittedName>
</protein>
<comment type="caution">
    <text evidence="2">The sequence shown here is derived from an EMBL/GenBank/DDBJ whole genome shotgun (WGS) entry which is preliminary data.</text>
</comment>
<gene>
    <name evidence="2" type="ORF">ADL28_32670</name>
</gene>
<evidence type="ECO:0000313" key="2">
    <source>
        <dbReference type="EMBL" id="KUL47348.1"/>
    </source>
</evidence>
<dbReference type="EMBL" id="LLZJ01000387">
    <property type="protein sequence ID" value="KUL47348.1"/>
    <property type="molecule type" value="Genomic_DNA"/>
</dbReference>
<dbReference type="RefSeq" id="WP_059147393.1">
    <property type="nucleotide sequence ID" value="NZ_LLZJ01000387.1"/>
</dbReference>
<evidence type="ECO:0000313" key="3">
    <source>
        <dbReference type="Proteomes" id="UP000053413"/>
    </source>
</evidence>
<dbReference type="Pfam" id="PF01177">
    <property type="entry name" value="Asp_Glu_race"/>
    <property type="match status" value="1"/>
</dbReference>
<sequence>MTGTARIVLIHATPVAMAPVHDAFAREWPEAELTNLLDDGLTTERARQTELAEELTERFVDLVRYAYRTGADGILATCSAFGPAIDRAAALLPVPVVKPNEAMFRAALARGTDVGMLATFAPSVPTMEDEFAAEAERLGSPAKLRSIVVDSAIELLRAGDAGSHNRLVAEQAPRLSGCDAIVLAHFSTSQAVERVRARVSVPVYTAPQTAVLALKEAVHAAA</sequence>
<accession>A0A0X3VRS8</accession>
<dbReference type="OrthoDB" id="3531441at2"/>
<dbReference type="Gene3D" id="3.40.50.12500">
    <property type="match status" value="1"/>
</dbReference>
<dbReference type="GO" id="GO:0047661">
    <property type="term" value="F:amino-acid racemase activity"/>
    <property type="evidence" value="ECO:0007669"/>
    <property type="project" value="InterPro"/>
</dbReference>
<dbReference type="InterPro" id="IPR015942">
    <property type="entry name" value="Asp/Glu/hydantoin_racemase"/>
</dbReference>
<proteinExistence type="inferred from homology"/>
<dbReference type="Proteomes" id="UP000053413">
    <property type="component" value="Unassembled WGS sequence"/>
</dbReference>
<reference evidence="3" key="1">
    <citation type="submission" date="2015-10" db="EMBL/GenBank/DDBJ databases">
        <authorList>
            <person name="Ju K.-S."/>
            <person name="Doroghazi J.R."/>
            <person name="Metcalf W.W."/>
        </authorList>
    </citation>
    <scope>NUCLEOTIDE SEQUENCE [LARGE SCALE GENOMIC DNA]</scope>
    <source>
        <strain evidence="3">NRRL F-8817</strain>
    </source>
</reference>
<organism evidence="2 3">
    <name type="scientific">Streptomyces violaceusniger</name>
    <dbReference type="NCBI Taxonomy" id="68280"/>
    <lineage>
        <taxon>Bacteria</taxon>
        <taxon>Bacillati</taxon>
        <taxon>Actinomycetota</taxon>
        <taxon>Actinomycetes</taxon>
        <taxon>Kitasatosporales</taxon>
        <taxon>Streptomycetaceae</taxon>
        <taxon>Streptomyces</taxon>
        <taxon>Streptomyces violaceusniger group</taxon>
    </lineage>
</organism>
<dbReference type="InterPro" id="IPR053714">
    <property type="entry name" value="Iso_Racemase_Enz_sf"/>
</dbReference>